<protein>
    <submittedName>
        <fullName evidence="8">Uncharacterized protein</fullName>
    </submittedName>
</protein>
<dbReference type="PANTHER" id="PTHR31386">
    <property type="entry name" value="UNCHARACTERIZED PROTEIN KIAA2013"/>
    <property type="match status" value="1"/>
</dbReference>
<gene>
    <name evidence="8" type="ORF">NMOB1V02_LOCUS3548</name>
</gene>
<dbReference type="OrthoDB" id="10017443at2759"/>
<keyword evidence="2 7" id="KW-0812">Transmembrane</keyword>
<dbReference type="AlphaFoldDB" id="A0A7R9BKM2"/>
<dbReference type="EMBL" id="CAJPEX010000478">
    <property type="protein sequence ID" value="CAG0915911.1"/>
    <property type="molecule type" value="Genomic_DNA"/>
</dbReference>
<proteinExistence type="predicted"/>
<dbReference type="InterPro" id="IPR018795">
    <property type="entry name" value="K2013-like"/>
</dbReference>
<dbReference type="PANTHER" id="PTHR31386:SF2">
    <property type="entry name" value="SIMILAR TO RIKEN CDNA 2510039O18"/>
    <property type="match status" value="1"/>
</dbReference>
<keyword evidence="9" id="KW-1185">Reference proteome</keyword>
<evidence type="ECO:0000256" key="7">
    <source>
        <dbReference type="SAM" id="Phobius"/>
    </source>
</evidence>
<evidence type="ECO:0000256" key="3">
    <source>
        <dbReference type="ARBA" id="ARBA00022729"/>
    </source>
</evidence>
<keyword evidence="5 7" id="KW-0472">Membrane</keyword>
<evidence type="ECO:0000256" key="5">
    <source>
        <dbReference type="ARBA" id="ARBA00023136"/>
    </source>
</evidence>
<keyword evidence="3" id="KW-0732">Signal</keyword>
<dbReference type="Proteomes" id="UP000678499">
    <property type="component" value="Unassembled WGS sequence"/>
</dbReference>
<evidence type="ECO:0000256" key="6">
    <source>
        <dbReference type="ARBA" id="ARBA00023180"/>
    </source>
</evidence>
<feature type="transmembrane region" description="Helical" evidence="7">
    <location>
        <begin position="97"/>
        <end position="117"/>
    </location>
</feature>
<evidence type="ECO:0000256" key="1">
    <source>
        <dbReference type="ARBA" id="ARBA00004479"/>
    </source>
</evidence>
<comment type="subcellular location">
    <subcellularLocation>
        <location evidence="1">Membrane</location>
        <topology evidence="1">Single-pass type I membrane protein</topology>
    </subcellularLocation>
</comment>
<name>A0A7R9BKM2_9CRUS</name>
<sequence>MDCRSCDNLLAVDVCSAAPDILKSSAEVEQSTQPQTFPVKLTDPFTAILYVTNDKKHIEELKHTIHVHEINEAPPHEQHVLSLHRHGHYLGGLPTSFWLAITFLVVVFHLFLFKLVYNEYCGRTTIDTESAAASKRSAAATMLAIATATSERFRVSTDKATVFKQ</sequence>
<evidence type="ECO:0000313" key="8">
    <source>
        <dbReference type="EMBL" id="CAD7275759.1"/>
    </source>
</evidence>
<dbReference type="EMBL" id="OA882515">
    <property type="protein sequence ID" value="CAD7275759.1"/>
    <property type="molecule type" value="Genomic_DNA"/>
</dbReference>
<dbReference type="Pfam" id="PF10222">
    <property type="entry name" value="DUF2152"/>
    <property type="match status" value="1"/>
</dbReference>
<keyword evidence="6" id="KW-0325">Glycoprotein</keyword>
<organism evidence="8">
    <name type="scientific">Notodromas monacha</name>
    <dbReference type="NCBI Taxonomy" id="399045"/>
    <lineage>
        <taxon>Eukaryota</taxon>
        <taxon>Metazoa</taxon>
        <taxon>Ecdysozoa</taxon>
        <taxon>Arthropoda</taxon>
        <taxon>Crustacea</taxon>
        <taxon>Oligostraca</taxon>
        <taxon>Ostracoda</taxon>
        <taxon>Podocopa</taxon>
        <taxon>Podocopida</taxon>
        <taxon>Cypridocopina</taxon>
        <taxon>Cypridoidea</taxon>
        <taxon>Cyprididae</taxon>
        <taxon>Notodromas</taxon>
    </lineage>
</organism>
<reference evidence="8" key="1">
    <citation type="submission" date="2020-11" db="EMBL/GenBank/DDBJ databases">
        <authorList>
            <person name="Tran Van P."/>
        </authorList>
    </citation>
    <scope>NUCLEOTIDE SEQUENCE</scope>
</reference>
<dbReference type="GO" id="GO:0016020">
    <property type="term" value="C:membrane"/>
    <property type="evidence" value="ECO:0007669"/>
    <property type="project" value="UniProtKB-SubCell"/>
</dbReference>
<evidence type="ECO:0000313" key="9">
    <source>
        <dbReference type="Proteomes" id="UP000678499"/>
    </source>
</evidence>
<accession>A0A7R9BKM2</accession>
<evidence type="ECO:0000256" key="4">
    <source>
        <dbReference type="ARBA" id="ARBA00022989"/>
    </source>
</evidence>
<keyword evidence="4 7" id="KW-1133">Transmembrane helix</keyword>
<evidence type="ECO:0000256" key="2">
    <source>
        <dbReference type="ARBA" id="ARBA00022692"/>
    </source>
</evidence>